<evidence type="ECO:0000259" key="6">
    <source>
        <dbReference type="Pfam" id="PF25789"/>
    </source>
</evidence>
<name>A0A9W8BKV4_9FUNG</name>
<dbReference type="GO" id="GO:0031417">
    <property type="term" value="C:NatC complex"/>
    <property type="evidence" value="ECO:0007669"/>
    <property type="project" value="InterPro"/>
</dbReference>
<sequence>MANDELAQQLADRLVVADAEEWVDITALVKTGTERLGSGEMIRLDSLSLFDAMTSVEVMDARLDMGMLTAEDMAEIAQWDISRRLTLRETLWIVDRLFCCEMTWHHSASLLQTIFSCNYYTADSLPAAIGRVEETDNRERDVILYPLVIATGACCRHVWNEYARENVYAEEDVHLGAAGIARFFDEYALGDALRLLDSGAAYLQARSAEGDEEDARVMLLGHMELRRHWLGALASLAAEQLREDPGALARAMGAASALQERHAAFVARHQSHVNSKETSGVAGVFDAKCMRRFPSAAPIKPRDLVDLATAHRTLAQLAADVGLVRRVLALESVEALAHVFQALARRHPPPLPYVRSLLVSALMGDGHVQLAQPLVAFAHRAIAELAGPAASADLRDPRVAEAFGPEAARMLADWFRTHCQNAPRQRRIALKYVAAWDALQADAEQLDIALFSDEERAGSPEHNPFRLSSWAYHMKLGLMELALVSGVRLSVYQAYEYPAVFCYAAQVFEAHAAHLARMARHAAGDLADQQPEATTCLWTRRPVAASHARAQIERWRAAVAAQKELATAVWLAAHACDRLGLVQPPWAQRRTRLSLQVCARQETRDARAARFALRFRAFSRLGSPTPLTFDAWEAAARQLDTHPLRELLAHAARLLADAKRAMDHSRQMFDGAEDYAAHFRALYYVVVANSVALAKLGNDPRVAKSPALAASGADVLELRSALYVDALAQASPIASQAKTKKRDKKSRKHSSSSSQAAATLARAREWQAEVDRLVAAGALRVAWTTAPERHPDWPILSV</sequence>
<dbReference type="Pfam" id="PF04112">
    <property type="entry name" value="Mak10"/>
    <property type="match status" value="1"/>
</dbReference>
<protein>
    <submittedName>
        <fullName evidence="7">N-alpha-acetyltransferase, non-catalitic subunit</fullName>
    </submittedName>
</protein>
<dbReference type="PANTHER" id="PTHR21373">
    <property type="entry name" value="GLUCOSE REPRESSIBLE PROTEIN MAK10"/>
    <property type="match status" value="1"/>
</dbReference>
<dbReference type="OrthoDB" id="269405at2759"/>
<dbReference type="PANTHER" id="PTHR21373:SF0">
    <property type="entry name" value="N-ALPHA-ACETYLTRANSFERASE 35, NATC AUXILIARY SUBUNIT"/>
    <property type="match status" value="1"/>
</dbReference>
<comment type="subcellular location">
    <subcellularLocation>
        <location evidence="1">Cytoplasm</location>
    </subcellularLocation>
</comment>
<feature type="domain" description="NAA35-like TPR repeats" evidence="6">
    <location>
        <begin position="326"/>
        <end position="696"/>
    </location>
</feature>
<evidence type="ECO:0000256" key="3">
    <source>
        <dbReference type="ARBA" id="ARBA00022490"/>
    </source>
</evidence>
<organism evidence="7 8">
    <name type="scientific">Coemansia thaxteri</name>
    <dbReference type="NCBI Taxonomy" id="2663907"/>
    <lineage>
        <taxon>Eukaryota</taxon>
        <taxon>Fungi</taxon>
        <taxon>Fungi incertae sedis</taxon>
        <taxon>Zoopagomycota</taxon>
        <taxon>Kickxellomycotina</taxon>
        <taxon>Kickxellomycetes</taxon>
        <taxon>Kickxellales</taxon>
        <taxon>Kickxellaceae</taxon>
        <taxon>Coemansia</taxon>
    </lineage>
</organism>
<dbReference type="InterPro" id="IPR057983">
    <property type="entry name" value="NAA35-like_N"/>
</dbReference>
<reference evidence="7" key="1">
    <citation type="submission" date="2022-07" db="EMBL/GenBank/DDBJ databases">
        <title>Phylogenomic reconstructions and comparative analyses of Kickxellomycotina fungi.</title>
        <authorList>
            <person name="Reynolds N.K."/>
            <person name="Stajich J.E."/>
            <person name="Barry K."/>
            <person name="Grigoriev I.V."/>
            <person name="Crous P."/>
            <person name="Smith M.E."/>
        </authorList>
    </citation>
    <scope>NUCLEOTIDE SEQUENCE</scope>
    <source>
        <strain evidence="7">IMI 214461</strain>
    </source>
</reference>
<comment type="similarity">
    <text evidence="2">Belongs to the MAK10 family.</text>
</comment>
<evidence type="ECO:0000259" key="5">
    <source>
        <dbReference type="Pfam" id="PF04112"/>
    </source>
</evidence>
<feature type="compositionally biased region" description="Basic residues" evidence="4">
    <location>
        <begin position="738"/>
        <end position="750"/>
    </location>
</feature>
<evidence type="ECO:0000256" key="1">
    <source>
        <dbReference type="ARBA" id="ARBA00004496"/>
    </source>
</evidence>
<feature type="region of interest" description="Disordered" evidence="4">
    <location>
        <begin position="734"/>
        <end position="758"/>
    </location>
</feature>
<dbReference type="Pfam" id="PF25789">
    <property type="entry name" value="TPR_NAA35"/>
    <property type="match status" value="1"/>
</dbReference>
<accession>A0A9W8BKV4</accession>
<evidence type="ECO:0000313" key="8">
    <source>
        <dbReference type="Proteomes" id="UP001150907"/>
    </source>
</evidence>
<keyword evidence="3" id="KW-0963">Cytoplasm</keyword>
<evidence type="ECO:0000256" key="2">
    <source>
        <dbReference type="ARBA" id="ARBA00006289"/>
    </source>
</evidence>
<evidence type="ECO:0000256" key="4">
    <source>
        <dbReference type="SAM" id="MobiDB-lite"/>
    </source>
</evidence>
<dbReference type="InterPro" id="IPR057982">
    <property type="entry name" value="TPR_NAA35"/>
</dbReference>
<dbReference type="Proteomes" id="UP001150907">
    <property type="component" value="Unassembled WGS sequence"/>
</dbReference>
<dbReference type="EMBL" id="JANBQF010000153">
    <property type="protein sequence ID" value="KAJ2004457.1"/>
    <property type="molecule type" value="Genomic_DNA"/>
</dbReference>
<evidence type="ECO:0000313" key="7">
    <source>
        <dbReference type="EMBL" id="KAJ2004457.1"/>
    </source>
</evidence>
<gene>
    <name evidence="7" type="primary">MAK10</name>
    <name evidence="7" type="ORF">H4R26_002499</name>
</gene>
<keyword evidence="8" id="KW-1185">Reference proteome</keyword>
<comment type="caution">
    <text evidence="7">The sequence shown here is derived from an EMBL/GenBank/DDBJ whole genome shotgun (WGS) entry which is preliminary data.</text>
</comment>
<feature type="domain" description="NAA35-like N-terminal" evidence="5">
    <location>
        <begin position="39"/>
        <end position="177"/>
    </location>
</feature>
<proteinExistence type="inferred from homology"/>
<dbReference type="AlphaFoldDB" id="A0A9W8BKV4"/>
<dbReference type="InterPro" id="IPR007244">
    <property type="entry name" value="Naa35_N"/>
</dbReference>